<sequence>MKSDHERGIQYSFTYQDAVEVLRLVRDSDTCTSLDLQIGDIKLSVTRAGGAPRAVAPAAVSVALPAATSAAPPPKVETAPAAPTAALSAAELEGLVPVRTPTLGVFYRAASPEVPPFVKEGDHVKAEDQVGLLEVMKLFSPVTAGVSGKVVKILVTDNMLVEHGQTLMLIQPD</sequence>
<name>A0ACD3SKT6_9BURK</name>
<organism evidence="1 2">
    <name type="scientific">Imbroritus primus</name>
    <dbReference type="NCBI Taxonomy" id="3058603"/>
    <lineage>
        <taxon>Bacteria</taxon>
        <taxon>Pseudomonadati</taxon>
        <taxon>Pseudomonadota</taxon>
        <taxon>Betaproteobacteria</taxon>
        <taxon>Burkholderiales</taxon>
        <taxon>Burkholderiaceae</taxon>
        <taxon>Imbroritus</taxon>
    </lineage>
</organism>
<proteinExistence type="predicted"/>
<dbReference type="Proteomes" id="UP000004277">
    <property type="component" value="Unassembled WGS sequence"/>
</dbReference>
<protein>
    <submittedName>
        <fullName evidence="1">Biotin/lipoyl-binding protein</fullName>
    </submittedName>
</protein>
<accession>A0ACD3SKT6</accession>
<gene>
    <name evidence="1" type="ORF">MW7_017220</name>
</gene>
<dbReference type="EMBL" id="AKCV02000026">
    <property type="protein sequence ID" value="TMS56808.1"/>
    <property type="molecule type" value="Genomic_DNA"/>
</dbReference>
<comment type="caution">
    <text evidence="1">The sequence shown here is derived from an EMBL/GenBank/DDBJ whole genome shotgun (WGS) entry which is preliminary data.</text>
</comment>
<keyword evidence="2" id="KW-1185">Reference proteome</keyword>
<reference evidence="1" key="1">
    <citation type="submission" date="2019-05" db="EMBL/GenBank/DDBJ databases">
        <title>Revised genome assembly of Burkholderiaceae (previously Ralstonia) sp. PBA.</title>
        <authorList>
            <person name="Gan H.M."/>
        </authorList>
    </citation>
    <scope>NUCLEOTIDE SEQUENCE</scope>
    <source>
        <strain evidence="1">PBA</strain>
    </source>
</reference>
<evidence type="ECO:0000313" key="1">
    <source>
        <dbReference type="EMBL" id="TMS56808.1"/>
    </source>
</evidence>
<evidence type="ECO:0000313" key="2">
    <source>
        <dbReference type="Proteomes" id="UP000004277"/>
    </source>
</evidence>